<comment type="caution">
    <text evidence="2">The sequence shown here is derived from an EMBL/GenBank/DDBJ whole genome shotgun (WGS) entry which is preliminary data.</text>
</comment>
<keyword evidence="1" id="KW-1133">Transmembrane helix</keyword>
<dbReference type="EMBL" id="BLKS01000001">
    <property type="protein sequence ID" value="GFG53593.1"/>
    <property type="molecule type" value="Genomic_DNA"/>
</dbReference>
<keyword evidence="1" id="KW-0472">Membrane</keyword>
<dbReference type="AlphaFoldDB" id="A0A7I9W7E2"/>
<dbReference type="Proteomes" id="UP000465302">
    <property type="component" value="Unassembled WGS sequence"/>
</dbReference>
<feature type="transmembrane region" description="Helical" evidence="1">
    <location>
        <begin position="91"/>
        <end position="114"/>
    </location>
</feature>
<gene>
    <name evidence="2" type="ORF">MAGR_50340</name>
</gene>
<name>A0A7I9W7E2_MYCAG</name>
<feature type="transmembrane region" description="Helical" evidence="1">
    <location>
        <begin position="63"/>
        <end position="84"/>
    </location>
</feature>
<accession>A0A7I9W7E2</accession>
<proteinExistence type="predicted"/>
<protein>
    <submittedName>
        <fullName evidence="2">Uncharacterized protein</fullName>
    </submittedName>
</protein>
<reference evidence="2 3" key="1">
    <citation type="journal article" date="2019" name="Emerg. Microbes Infect.">
        <title>Comprehensive subspecies identification of 175 nontuberculous mycobacteria species based on 7547 genomic profiles.</title>
        <authorList>
            <person name="Matsumoto Y."/>
            <person name="Kinjo T."/>
            <person name="Motooka D."/>
            <person name="Nabeya D."/>
            <person name="Jung N."/>
            <person name="Uechi K."/>
            <person name="Horii T."/>
            <person name="Iida T."/>
            <person name="Fujita J."/>
            <person name="Nakamura S."/>
        </authorList>
    </citation>
    <scope>NUCLEOTIDE SEQUENCE [LARGE SCALE GENOMIC DNA]</scope>
    <source>
        <strain evidence="2 3">JCM 6377</strain>
    </source>
</reference>
<evidence type="ECO:0000256" key="1">
    <source>
        <dbReference type="SAM" id="Phobius"/>
    </source>
</evidence>
<feature type="transmembrane region" description="Helical" evidence="1">
    <location>
        <begin position="126"/>
        <end position="148"/>
    </location>
</feature>
<evidence type="ECO:0000313" key="3">
    <source>
        <dbReference type="Proteomes" id="UP000465302"/>
    </source>
</evidence>
<evidence type="ECO:0000313" key="2">
    <source>
        <dbReference type="EMBL" id="GFG53593.1"/>
    </source>
</evidence>
<sequence>MQQRTIPVTSHRDAVQAFDTYGLVRVSENPVRYRSGRWLLVALGVGYVVAGALLVWRQSGFVLWPRLSHGSMVLLYGMVAILAASRRPTAVLFTAVSAAATMMLVIISSVAVLHGTSLLGLGTGEILFFGVLGAVNLALLMWLCPDAVQGTVWRYRRDRPEYSLLHSNNCYSANRSVRRN</sequence>
<feature type="transmembrane region" description="Helical" evidence="1">
    <location>
        <begin position="38"/>
        <end position="57"/>
    </location>
</feature>
<organism evidence="2 3">
    <name type="scientific">Mycolicibacterium agri</name>
    <name type="common">Mycobacterium agri</name>
    <dbReference type="NCBI Taxonomy" id="36811"/>
    <lineage>
        <taxon>Bacteria</taxon>
        <taxon>Bacillati</taxon>
        <taxon>Actinomycetota</taxon>
        <taxon>Actinomycetes</taxon>
        <taxon>Mycobacteriales</taxon>
        <taxon>Mycobacteriaceae</taxon>
        <taxon>Mycolicibacterium</taxon>
    </lineage>
</organism>
<keyword evidence="1" id="KW-0812">Transmembrane</keyword>